<proteinExistence type="predicted"/>
<accession>A0A645DA89</accession>
<organism evidence="2">
    <name type="scientific">bioreactor metagenome</name>
    <dbReference type="NCBI Taxonomy" id="1076179"/>
    <lineage>
        <taxon>unclassified sequences</taxon>
        <taxon>metagenomes</taxon>
        <taxon>ecological metagenomes</taxon>
    </lineage>
</organism>
<dbReference type="AlphaFoldDB" id="A0A645DA89"/>
<protein>
    <submittedName>
        <fullName evidence="2">Uncharacterized protein</fullName>
    </submittedName>
</protein>
<dbReference type="EMBL" id="VSSQ01034356">
    <property type="protein sequence ID" value="MPM86264.1"/>
    <property type="molecule type" value="Genomic_DNA"/>
</dbReference>
<sequence>MFFQHRQPFGLRSQPCTDIDRTLGGQATGVEEHDRKTILRPDTIGGTVEFFPRRTTATLKRQPVIRNIGVQEYRQANAFHFVDTTRTTRPFPRCRQSRKQHGGQNGDDGDYNQKFNQCK</sequence>
<gene>
    <name evidence="2" type="ORF">SDC9_133353</name>
</gene>
<feature type="region of interest" description="Disordered" evidence="1">
    <location>
        <begin position="85"/>
        <end position="119"/>
    </location>
</feature>
<feature type="compositionally biased region" description="Low complexity" evidence="1">
    <location>
        <begin position="85"/>
        <end position="94"/>
    </location>
</feature>
<evidence type="ECO:0000313" key="2">
    <source>
        <dbReference type="EMBL" id="MPM86264.1"/>
    </source>
</evidence>
<evidence type="ECO:0000256" key="1">
    <source>
        <dbReference type="SAM" id="MobiDB-lite"/>
    </source>
</evidence>
<name>A0A645DA89_9ZZZZ</name>
<comment type="caution">
    <text evidence="2">The sequence shown here is derived from an EMBL/GenBank/DDBJ whole genome shotgun (WGS) entry which is preliminary data.</text>
</comment>
<reference evidence="2" key="1">
    <citation type="submission" date="2019-08" db="EMBL/GenBank/DDBJ databases">
        <authorList>
            <person name="Kucharzyk K."/>
            <person name="Murdoch R.W."/>
            <person name="Higgins S."/>
            <person name="Loffler F."/>
        </authorList>
    </citation>
    <scope>NUCLEOTIDE SEQUENCE</scope>
</reference>